<name>A0A4R0ND68_9SPHI</name>
<dbReference type="GO" id="GO:0016853">
    <property type="term" value="F:isomerase activity"/>
    <property type="evidence" value="ECO:0007669"/>
    <property type="project" value="InterPro"/>
</dbReference>
<dbReference type="AlphaFoldDB" id="A0A4R0ND68"/>
<keyword evidence="5" id="KW-1185">Reference proteome</keyword>
<dbReference type="PANTHER" id="PTHR11122:SF13">
    <property type="entry name" value="GLUCOSE-6-PHOSPHATE 1-EPIMERASE"/>
    <property type="match status" value="1"/>
</dbReference>
<dbReference type="Gene3D" id="2.70.98.10">
    <property type="match status" value="1"/>
</dbReference>
<evidence type="ECO:0000313" key="5">
    <source>
        <dbReference type="Proteomes" id="UP000293347"/>
    </source>
</evidence>
<comment type="subunit">
    <text evidence="2">Monomer.</text>
</comment>
<accession>A0A4R0ND68</accession>
<dbReference type="RefSeq" id="WP_131597563.1">
    <property type="nucleotide sequence ID" value="NZ_SJSL01000007.1"/>
</dbReference>
<dbReference type="InterPro" id="IPR014718">
    <property type="entry name" value="GH-type_carb-bd"/>
</dbReference>
<dbReference type="EMBL" id="SJSL01000007">
    <property type="protein sequence ID" value="TCC98188.1"/>
    <property type="molecule type" value="Genomic_DNA"/>
</dbReference>
<dbReference type="CDD" id="cd09024">
    <property type="entry name" value="Aldose_epim_lacX"/>
    <property type="match status" value="1"/>
</dbReference>
<dbReference type="InterPro" id="IPR011013">
    <property type="entry name" value="Gal_mutarotase_sf_dom"/>
</dbReference>
<evidence type="ECO:0000256" key="3">
    <source>
        <dbReference type="ARBA" id="ARBA00022837"/>
    </source>
</evidence>
<dbReference type="InterPro" id="IPR008183">
    <property type="entry name" value="Aldose_1/G6P_1-epimerase"/>
</dbReference>
<protein>
    <submittedName>
        <fullName evidence="4">Aldose 1-epimerase family protein</fullName>
    </submittedName>
</protein>
<dbReference type="InterPro" id="IPR037481">
    <property type="entry name" value="LacX"/>
</dbReference>
<proteinExistence type="predicted"/>
<dbReference type="PANTHER" id="PTHR11122">
    <property type="entry name" value="APOSPORY-ASSOCIATED PROTEIN C-RELATED"/>
    <property type="match status" value="1"/>
</dbReference>
<reference evidence="4 5" key="1">
    <citation type="submission" date="2019-02" db="EMBL/GenBank/DDBJ databases">
        <title>Pedobacter sp. RP-1-14 sp. nov., isolated from Arctic soil.</title>
        <authorList>
            <person name="Dahal R.H."/>
        </authorList>
    </citation>
    <scope>NUCLEOTIDE SEQUENCE [LARGE SCALE GENOMIC DNA]</scope>
    <source>
        <strain evidence="4 5">RP-1-14</strain>
    </source>
</reference>
<organism evidence="4 5">
    <name type="scientific">Pedobacter psychroterrae</name>
    <dbReference type="NCBI Taxonomy" id="2530453"/>
    <lineage>
        <taxon>Bacteria</taxon>
        <taxon>Pseudomonadati</taxon>
        <taxon>Bacteroidota</taxon>
        <taxon>Sphingobacteriia</taxon>
        <taxon>Sphingobacteriales</taxon>
        <taxon>Sphingobacteriaceae</taxon>
        <taxon>Pedobacter</taxon>
    </lineage>
</organism>
<comment type="caution">
    <text evidence="4">The sequence shown here is derived from an EMBL/GenBank/DDBJ whole genome shotgun (WGS) entry which is preliminary data.</text>
</comment>
<evidence type="ECO:0000256" key="1">
    <source>
        <dbReference type="ARBA" id="ARBA00001913"/>
    </source>
</evidence>
<sequence length="288" mass="33274">MITIENEYISADFAAKGAELQSLKSKKHNLEYMWSGNPEFWGKYSPVLFPVIGALKDGIYYFDGKEYQLPRHGFARDKTFKVEQLNQTEVLFTLNQDEETLKSYPFEFILQLHYKISGAELTCTCTVINPADKHLLFSYGNHPAFATPVTAGLKYNDYYLQFNNDSTLTYHKINNDLIDNETLTIVLENNILPLQHKLFYEDALVFKALKSDQISLRNTQNDHGIHYHFKDFPYFGIWAAKHADFVCLEAWCGIADGINHNQQLKDKEGIITLPPDDSWERSWSVTCF</sequence>
<dbReference type="Pfam" id="PF01263">
    <property type="entry name" value="Aldose_epim"/>
    <property type="match status" value="1"/>
</dbReference>
<comment type="cofactor">
    <cofactor evidence="1">
        <name>Ca(2+)</name>
        <dbReference type="ChEBI" id="CHEBI:29108"/>
    </cofactor>
</comment>
<keyword evidence="3" id="KW-0106">Calcium</keyword>
<gene>
    <name evidence="4" type="ORF">EZ437_18510</name>
</gene>
<dbReference type="GO" id="GO:0030246">
    <property type="term" value="F:carbohydrate binding"/>
    <property type="evidence" value="ECO:0007669"/>
    <property type="project" value="InterPro"/>
</dbReference>
<evidence type="ECO:0000256" key="2">
    <source>
        <dbReference type="ARBA" id="ARBA00011245"/>
    </source>
</evidence>
<dbReference type="OrthoDB" id="9795355at2"/>
<dbReference type="GO" id="GO:0005975">
    <property type="term" value="P:carbohydrate metabolic process"/>
    <property type="evidence" value="ECO:0007669"/>
    <property type="project" value="InterPro"/>
</dbReference>
<dbReference type="Proteomes" id="UP000293347">
    <property type="component" value="Unassembled WGS sequence"/>
</dbReference>
<evidence type="ECO:0000313" key="4">
    <source>
        <dbReference type="EMBL" id="TCC98188.1"/>
    </source>
</evidence>
<dbReference type="SUPFAM" id="SSF74650">
    <property type="entry name" value="Galactose mutarotase-like"/>
    <property type="match status" value="1"/>
</dbReference>